<dbReference type="InterPro" id="IPR016161">
    <property type="entry name" value="Ald_DH/histidinol_DH"/>
</dbReference>
<dbReference type="InterPro" id="IPR015590">
    <property type="entry name" value="Aldehyde_DH_dom"/>
</dbReference>
<organism evidence="2 3">
    <name type="scientific">Monosiga brevicollis</name>
    <name type="common">Choanoflagellate</name>
    <dbReference type="NCBI Taxonomy" id="81824"/>
    <lineage>
        <taxon>Eukaryota</taxon>
        <taxon>Choanoflagellata</taxon>
        <taxon>Craspedida</taxon>
        <taxon>Salpingoecidae</taxon>
        <taxon>Monosiga</taxon>
    </lineage>
</organism>
<dbReference type="Gene3D" id="3.40.605.10">
    <property type="entry name" value="Aldehyde Dehydrogenase, Chain A, domain 1"/>
    <property type="match status" value="1"/>
</dbReference>
<evidence type="ECO:0000313" key="3">
    <source>
        <dbReference type="Proteomes" id="UP000001357"/>
    </source>
</evidence>
<dbReference type="GeneID" id="5892447"/>
<dbReference type="OMA" id="DIPRACW"/>
<dbReference type="AlphaFoldDB" id="A9V2R6"/>
<name>A9V2R6_MONBE</name>
<dbReference type="PANTHER" id="PTHR43111">
    <property type="entry name" value="ALDEHYDE DEHYDROGENASE B-RELATED"/>
    <property type="match status" value="1"/>
</dbReference>
<feature type="non-terminal residue" evidence="2">
    <location>
        <position position="166"/>
    </location>
</feature>
<dbReference type="GO" id="GO:0016491">
    <property type="term" value="F:oxidoreductase activity"/>
    <property type="evidence" value="ECO:0007669"/>
    <property type="project" value="InterPro"/>
</dbReference>
<dbReference type="Pfam" id="PF00171">
    <property type="entry name" value="Aldedh"/>
    <property type="match status" value="1"/>
</dbReference>
<dbReference type="KEGG" id="mbr:MONBRDRAFT_26572"/>
<dbReference type="SUPFAM" id="SSF53720">
    <property type="entry name" value="ALDH-like"/>
    <property type="match status" value="1"/>
</dbReference>
<gene>
    <name evidence="2" type="ORF">MONBRDRAFT_26572</name>
</gene>
<keyword evidence="3" id="KW-1185">Reference proteome</keyword>
<reference evidence="2 3" key="1">
    <citation type="journal article" date="2008" name="Nature">
        <title>The genome of the choanoflagellate Monosiga brevicollis and the origin of metazoans.</title>
        <authorList>
            <consortium name="JGI Sequencing"/>
            <person name="King N."/>
            <person name="Westbrook M.J."/>
            <person name="Young S.L."/>
            <person name="Kuo A."/>
            <person name="Abedin M."/>
            <person name="Chapman J."/>
            <person name="Fairclough S."/>
            <person name="Hellsten U."/>
            <person name="Isogai Y."/>
            <person name="Letunic I."/>
            <person name="Marr M."/>
            <person name="Pincus D."/>
            <person name="Putnam N."/>
            <person name="Rokas A."/>
            <person name="Wright K.J."/>
            <person name="Zuzow R."/>
            <person name="Dirks W."/>
            <person name="Good M."/>
            <person name="Goodstein D."/>
            <person name="Lemons D."/>
            <person name="Li W."/>
            <person name="Lyons J.B."/>
            <person name="Morris A."/>
            <person name="Nichols S."/>
            <person name="Richter D.J."/>
            <person name="Salamov A."/>
            <person name="Bork P."/>
            <person name="Lim W.A."/>
            <person name="Manning G."/>
            <person name="Miller W.T."/>
            <person name="McGinnis W."/>
            <person name="Shapiro H."/>
            <person name="Tjian R."/>
            <person name="Grigoriev I.V."/>
            <person name="Rokhsar D."/>
        </authorList>
    </citation>
    <scope>NUCLEOTIDE SEQUENCE [LARGE SCALE GENOMIC DNA]</scope>
    <source>
        <strain evidence="3">MX1 / ATCC 50154</strain>
    </source>
</reference>
<dbReference type="STRING" id="81824.A9V2R6"/>
<evidence type="ECO:0000313" key="2">
    <source>
        <dbReference type="EMBL" id="EDQ88059.1"/>
    </source>
</evidence>
<dbReference type="InParanoid" id="A9V2R6"/>
<dbReference type="RefSeq" id="XP_001747135.1">
    <property type="nucleotide sequence ID" value="XM_001747083.1"/>
</dbReference>
<dbReference type="EMBL" id="CH991556">
    <property type="protein sequence ID" value="EDQ88059.1"/>
    <property type="molecule type" value="Genomic_DNA"/>
</dbReference>
<proteinExistence type="predicted"/>
<sequence length="166" mass="17998">MALNAIITATRRMAAAPTLMATRALSAQALREKSGMKERYGNFINGEFVAPLDGEYFDNVSPINGEVVCQAPRSKANDVDLALDAAHAAFPAWGKTSVAERSNMLLKIADALEKNIDRLALLETIDNGKPIRETTAADIPLVVDHFRYFAGCLRADEGKHLSNPAQ</sequence>
<dbReference type="InterPro" id="IPR016162">
    <property type="entry name" value="Ald_DH_N"/>
</dbReference>
<accession>A9V2R6</accession>
<dbReference type="eggNOG" id="KOG2450">
    <property type="taxonomic scope" value="Eukaryota"/>
</dbReference>
<dbReference type="PANTHER" id="PTHR43111:SF1">
    <property type="entry name" value="ALDEHYDE DEHYDROGENASE B-RELATED"/>
    <property type="match status" value="1"/>
</dbReference>
<feature type="domain" description="Aldehyde dehydrogenase" evidence="1">
    <location>
        <begin position="55"/>
        <end position="163"/>
    </location>
</feature>
<dbReference type="Proteomes" id="UP000001357">
    <property type="component" value="Unassembled WGS sequence"/>
</dbReference>
<protein>
    <recommendedName>
        <fullName evidence="1">Aldehyde dehydrogenase domain-containing protein</fullName>
    </recommendedName>
</protein>
<evidence type="ECO:0000259" key="1">
    <source>
        <dbReference type="Pfam" id="PF00171"/>
    </source>
</evidence>